<dbReference type="AlphaFoldDB" id="A0A7X1E7M5"/>
<evidence type="ECO:0000256" key="10">
    <source>
        <dbReference type="ARBA" id="ARBA00023237"/>
    </source>
</evidence>
<keyword evidence="14" id="KW-1185">Reference proteome</keyword>
<dbReference type="GO" id="GO:0009279">
    <property type="term" value="C:cell outer membrane"/>
    <property type="evidence" value="ECO:0007669"/>
    <property type="project" value="UniProtKB-SubCell"/>
</dbReference>
<evidence type="ECO:0000256" key="4">
    <source>
        <dbReference type="ARBA" id="ARBA00022496"/>
    </source>
</evidence>
<comment type="caution">
    <text evidence="13">The sequence shown here is derived from an EMBL/GenBank/DDBJ whole genome shotgun (WGS) entry which is preliminary data.</text>
</comment>
<evidence type="ECO:0000256" key="11">
    <source>
        <dbReference type="SAM" id="SignalP"/>
    </source>
</evidence>
<feature type="signal peptide" evidence="11">
    <location>
        <begin position="1"/>
        <end position="31"/>
    </location>
</feature>
<dbReference type="GO" id="GO:0006826">
    <property type="term" value="P:iron ion transport"/>
    <property type="evidence" value="ECO:0007669"/>
    <property type="project" value="UniProtKB-KW"/>
</dbReference>
<keyword evidence="4" id="KW-0410">Iron transport</keyword>
<evidence type="ECO:0000256" key="5">
    <source>
        <dbReference type="ARBA" id="ARBA00022692"/>
    </source>
</evidence>
<dbReference type="PANTHER" id="PTHR32552">
    <property type="entry name" value="FERRICHROME IRON RECEPTOR-RELATED"/>
    <property type="match status" value="1"/>
</dbReference>
<dbReference type="PANTHER" id="PTHR32552:SF81">
    <property type="entry name" value="TONB-DEPENDENT OUTER MEMBRANE RECEPTOR"/>
    <property type="match status" value="1"/>
</dbReference>
<dbReference type="Gene3D" id="2.40.170.20">
    <property type="entry name" value="TonB-dependent receptor, beta-barrel domain"/>
    <property type="match status" value="1"/>
</dbReference>
<sequence length="826" mass="91974">MHVSKNKKRLKAARIVPCLLTAGAMSSGLFAQDEEPEDLGTFITEEVPIEENILPTSRPFNSVYGTERSILDTPRNVTIISREQLDSIAIKDVRDFSKLTSSSYTKTNFGSPSTPNLRGQEADLFVNGMRRGGSVNGNGLPVNFNAVESVNIVKGPAGVVYGTTNYLGGYADLITKKPFFDAERGSVGFSIGSYDQYTWNLDYSKPVSDKLAYRISYEGKEWDGYYEFWKMNSQALYAAVTYRPNDKYNLEAYFEYFQADYTENWGINRVTQDLVDNGWYIPNAQTDEEYAAYVALLGNGDGFWAGVPGVDYASRFGGAGFSTIVVPDLANPVQVDRSWKLAAPGDDSFGRMAVIGADQTLSLENVEIVNKTFLSWKDRNTFSSYHYSELLRDNISFENRTEVRFLSEFSEESSLGVNAGVRFRKDDIWAVNHFYNEPVNFFDMTRDPDTRRILDQGFTVDNYPIIPDEEAHGDLDYWYYGGTGGDTKSHSIGPFVQADYKINDTFSALVGFTSDLVSATDVHPVLGATGVADITLDGVPETGYSYKDTVTLDNYNVSFLYKPTDNLSTYITHNVSETYGADTGGRVDPTSFGDVNKSKLTELGAKFSLLDGKFFLGTALVDREFTTRNQDGSMDQVFLDLFEIEFNYQPNRNMFATLGFSYTDAERTAGFFASSYTIDRADETGGIYIAPIFQSTSDIVKAPGIPEKLVNGLFSYKWDNGFGVTLGFLGWGDTYSGYSGFDISVPDLTGENGGENYVITANTAVLGFQYEADLSFIYDREDWSYKLTIFNVTDEDNWDVNNSGYGNGSILPRLPARLELSAKYSF</sequence>
<name>A0A7X1E7M5_9BACT</name>
<evidence type="ECO:0000313" key="13">
    <source>
        <dbReference type="EMBL" id="MBC2605434.1"/>
    </source>
</evidence>
<keyword evidence="5" id="KW-0812">Transmembrane</keyword>
<dbReference type="Proteomes" id="UP000526501">
    <property type="component" value="Unassembled WGS sequence"/>
</dbReference>
<evidence type="ECO:0000259" key="12">
    <source>
        <dbReference type="Pfam" id="PF07715"/>
    </source>
</evidence>
<feature type="domain" description="TonB-dependent receptor plug" evidence="12">
    <location>
        <begin position="71"/>
        <end position="165"/>
    </location>
</feature>
<dbReference type="SUPFAM" id="SSF56935">
    <property type="entry name" value="Porins"/>
    <property type="match status" value="1"/>
</dbReference>
<keyword evidence="9" id="KW-0472">Membrane</keyword>
<evidence type="ECO:0000256" key="3">
    <source>
        <dbReference type="ARBA" id="ARBA00022452"/>
    </source>
</evidence>
<keyword evidence="11" id="KW-0732">Signal</keyword>
<dbReference type="InterPro" id="IPR036942">
    <property type="entry name" value="Beta-barrel_TonB_sf"/>
</dbReference>
<gene>
    <name evidence="13" type="ORF">H5P27_05200</name>
</gene>
<evidence type="ECO:0000256" key="7">
    <source>
        <dbReference type="ARBA" id="ARBA00023065"/>
    </source>
</evidence>
<protein>
    <submittedName>
        <fullName evidence="13">TonB-dependent receptor plug domain-containing protein</fullName>
    </submittedName>
</protein>
<evidence type="ECO:0000313" key="14">
    <source>
        <dbReference type="Proteomes" id="UP000526501"/>
    </source>
</evidence>
<evidence type="ECO:0000256" key="2">
    <source>
        <dbReference type="ARBA" id="ARBA00022448"/>
    </source>
</evidence>
<keyword evidence="7" id="KW-0406">Ion transport</keyword>
<dbReference type="InterPro" id="IPR012910">
    <property type="entry name" value="Plug_dom"/>
</dbReference>
<keyword evidence="10" id="KW-0998">Cell outer membrane</keyword>
<reference evidence="13 14" key="1">
    <citation type="submission" date="2020-07" db="EMBL/GenBank/DDBJ databases">
        <authorList>
            <person name="Feng X."/>
        </authorList>
    </citation>
    <scope>NUCLEOTIDE SEQUENCE [LARGE SCALE GENOMIC DNA]</scope>
    <source>
        <strain evidence="13 14">JCM23202</strain>
    </source>
</reference>
<keyword evidence="6" id="KW-0408">Iron</keyword>
<organism evidence="13 14">
    <name type="scientific">Pelagicoccus albus</name>
    <dbReference type="NCBI Taxonomy" id="415222"/>
    <lineage>
        <taxon>Bacteria</taxon>
        <taxon>Pseudomonadati</taxon>
        <taxon>Verrucomicrobiota</taxon>
        <taxon>Opitutia</taxon>
        <taxon>Puniceicoccales</taxon>
        <taxon>Pelagicoccaceae</taxon>
        <taxon>Pelagicoccus</taxon>
    </lineage>
</organism>
<dbReference type="InterPro" id="IPR039426">
    <property type="entry name" value="TonB-dep_rcpt-like"/>
</dbReference>
<proteinExistence type="predicted"/>
<dbReference type="Pfam" id="PF07715">
    <property type="entry name" value="Plug"/>
    <property type="match status" value="1"/>
</dbReference>
<keyword evidence="3" id="KW-1134">Transmembrane beta strand</keyword>
<keyword evidence="13" id="KW-0675">Receptor</keyword>
<feature type="chain" id="PRO_5031468743" evidence="11">
    <location>
        <begin position="32"/>
        <end position="826"/>
    </location>
</feature>
<evidence type="ECO:0000256" key="1">
    <source>
        <dbReference type="ARBA" id="ARBA00004571"/>
    </source>
</evidence>
<dbReference type="EMBL" id="JACHVC010000006">
    <property type="protein sequence ID" value="MBC2605434.1"/>
    <property type="molecule type" value="Genomic_DNA"/>
</dbReference>
<evidence type="ECO:0000256" key="9">
    <source>
        <dbReference type="ARBA" id="ARBA00023136"/>
    </source>
</evidence>
<dbReference type="Gene3D" id="2.170.130.10">
    <property type="entry name" value="TonB-dependent receptor, plug domain"/>
    <property type="match status" value="1"/>
</dbReference>
<evidence type="ECO:0000256" key="6">
    <source>
        <dbReference type="ARBA" id="ARBA00023004"/>
    </source>
</evidence>
<keyword evidence="2" id="KW-0813">Transport</keyword>
<dbReference type="InterPro" id="IPR037066">
    <property type="entry name" value="Plug_dom_sf"/>
</dbReference>
<accession>A0A7X1E7M5</accession>
<evidence type="ECO:0000256" key="8">
    <source>
        <dbReference type="ARBA" id="ARBA00023077"/>
    </source>
</evidence>
<comment type="subcellular location">
    <subcellularLocation>
        <location evidence="1">Cell outer membrane</location>
        <topology evidence="1">Multi-pass membrane protein</topology>
    </subcellularLocation>
</comment>
<dbReference type="RefSeq" id="WP_185659312.1">
    <property type="nucleotide sequence ID" value="NZ_CAWPOO010000006.1"/>
</dbReference>
<keyword evidence="8" id="KW-0798">TonB box</keyword>